<feature type="transmembrane region" description="Helical" evidence="2">
    <location>
        <begin position="107"/>
        <end position="128"/>
    </location>
</feature>
<name>A0A917PJQ6_9MICO</name>
<keyword evidence="5" id="KW-1185">Reference proteome</keyword>
<feature type="domain" description="DUF5671" evidence="3">
    <location>
        <begin position="328"/>
        <end position="457"/>
    </location>
</feature>
<keyword evidence="2" id="KW-1133">Transmembrane helix</keyword>
<feature type="transmembrane region" description="Helical" evidence="2">
    <location>
        <begin position="170"/>
        <end position="197"/>
    </location>
</feature>
<feature type="transmembrane region" description="Helical" evidence="2">
    <location>
        <begin position="293"/>
        <end position="312"/>
    </location>
</feature>
<feature type="transmembrane region" description="Helical" evidence="2">
    <location>
        <begin position="450"/>
        <end position="467"/>
    </location>
</feature>
<feature type="transmembrane region" description="Helical" evidence="2">
    <location>
        <begin position="249"/>
        <end position="273"/>
    </location>
</feature>
<accession>A0A917PJQ6</accession>
<feature type="transmembrane region" description="Helical" evidence="2">
    <location>
        <begin position="332"/>
        <end position="356"/>
    </location>
</feature>
<gene>
    <name evidence="4" type="ORF">GCM10011372_19660</name>
</gene>
<dbReference type="AlphaFoldDB" id="A0A917PJQ6"/>
<feature type="transmembrane region" description="Helical" evidence="2">
    <location>
        <begin position="34"/>
        <end position="55"/>
    </location>
</feature>
<evidence type="ECO:0000313" key="4">
    <source>
        <dbReference type="EMBL" id="GGJ81322.1"/>
    </source>
</evidence>
<feature type="transmembrane region" description="Helical" evidence="2">
    <location>
        <begin position="405"/>
        <end position="430"/>
    </location>
</feature>
<dbReference type="InterPro" id="IPR043728">
    <property type="entry name" value="DUF5671"/>
</dbReference>
<keyword evidence="2" id="KW-0472">Membrane</keyword>
<reference evidence="4" key="1">
    <citation type="journal article" date="2014" name="Int. J. Syst. Evol. Microbiol.">
        <title>Complete genome sequence of Corynebacterium casei LMG S-19264T (=DSM 44701T), isolated from a smear-ripened cheese.</title>
        <authorList>
            <consortium name="US DOE Joint Genome Institute (JGI-PGF)"/>
            <person name="Walter F."/>
            <person name="Albersmeier A."/>
            <person name="Kalinowski J."/>
            <person name="Ruckert C."/>
        </authorList>
    </citation>
    <scope>NUCLEOTIDE SEQUENCE</scope>
    <source>
        <strain evidence="4">CGMCC 1.8984</strain>
    </source>
</reference>
<feature type="region of interest" description="Disordered" evidence="1">
    <location>
        <begin position="1"/>
        <end position="25"/>
    </location>
</feature>
<feature type="transmembrane region" description="Helical" evidence="2">
    <location>
        <begin position="368"/>
        <end position="385"/>
    </location>
</feature>
<feature type="transmembrane region" description="Helical" evidence="2">
    <location>
        <begin position="140"/>
        <end position="158"/>
    </location>
</feature>
<evidence type="ECO:0000259" key="3">
    <source>
        <dbReference type="Pfam" id="PF18920"/>
    </source>
</evidence>
<evidence type="ECO:0000313" key="5">
    <source>
        <dbReference type="Proteomes" id="UP000636956"/>
    </source>
</evidence>
<reference evidence="4" key="2">
    <citation type="submission" date="2020-09" db="EMBL/GenBank/DDBJ databases">
        <authorList>
            <person name="Sun Q."/>
            <person name="Zhou Y."/>
        </authorList>
    </citation>
    <scope>NUCLEOTIDE SEQUENCE</scope>
    <source>
        <strain evidence="4">CGMCC 1.8984</strain>
    </source>
</reference>
<dbReference type="EMBL" id="BMMD01000010">
    <property type="protein sequence ID" value="GGJ81322.1"/>
    <property type="molecule type" value="Genomic_DNA"/>
</dbReference>
<feature type="compositionally biased region" description="Pro residues" evidence="1">
    <location>
        <begin position="1"/>
        <end position="20"/>
    </location>
</feature>
<dbReference type="Proteomes" id="UP000636956">
    <property type="component" value="Unassembled WGS sequence"/>
</dbReference>
<evidence type="ECO:0000256" key="2">
    <source>
        <dbReference type="SAM" id="Phobius"/>
    </source>
</evidence>
<feature type="transmembrane region" description="Helical" evidence="2">
    <location>
        <begin position="75"/>
        <end position="95"/>
    </location>
</feature>
<feature type="transmembrane region" description="Helical" evidence="2">
    <location>
        <begin position="217"/>
        <end position="237"/>
    </location>
</feature>
<organism evidence="4 5">
    <name type="scientific">Agromyces bauzanensis</name>
    <dbReference type="NCBI Taxonomy" id="1308924"/>
    <lineage>
        <taxon>Bacteria</taxon>
        <taxon>Bacillati</taxon>
        <taxon>Actinomycetota</taxon>
        <taxon>Actinomycetes</taxon>
        <taxon>Micrococcales</taxon>
        <taxon>Microbacteriaceae</taxon>
        <taxon>Agromyces</taxon>
    </lineage>
</organism>
<sequence length="567" mass="59318">MENPAAPVPTPPRTPAPGPAPAAAGSAQGTVRRLIVYTILFALVTIAAIGIAGLLERLLRLGDRLVVVDDTGLALSLAFALIGGPLAAVLWWAVWRRLREESERTSLAWGLYLAAMYTVSLIVAATALLNTATAGVEGRWLPDGFAVGVVWAGVWIWHRWMWRHPVKRPVRLGTVPAVAGSVYGLIIGVGGAVNALGSLFDTAIRGASAQAIAGSPWWRSAIEALIWAAVGGLMWWWHWYRDGTKRLNTGLAAVALVVVGVMGAGILMLGGIGTALFVGLRLAFDPSDASSEILRPLGTALAAVLVGAVVWIHHRRIAAERSDDTRRASALVMSAVGLAAAASGIGVVLNATLAALVGPLAASDTRTLLLGGISALVVGGPVWWLSWKPTRRVEPTEIAYTGRRVYLIAVFGVSAVVALIALLVVGFRLFEYFLDPVSGASLIDRVRAPLGLLVATALVFGYHFAVWRHDRAVIAAHGLAPERRIGRVILVAAGDAEALERAVRDATGASVTVWQRAVTEPGALTEAAPAALSDAAAVVGALEGVSAKRVLVIAGPGDRVEVVPLAE</sequence>
<evidence type="ECO:0000256" key="1">
    <source>
        <dbReference type="SAM" id="MobiDB-lite"/>
    </source>
</evidence>
<protein>
    <recommendedName>
        <fullName evidence="3">DUF5671 domain-containing protein</fullName>
    </recommendedName>
</protein>
<comment type="caution">
    <text evidence="4">The sequence shown here is derived from an EMBL/GenBank/DDBJ whole genome shotgun (WGS) entry which is preliminary data.</text>
</comment>
<keyword evidence="2" id="KW-0812">Transmembrane</keyword>
<feature type="domain" description="DUF5671" evidence="3">
    <location>
        <begin position="33"/>
        <end position="135"/>
    </location>
</feature>
<dbReference type="Pfam" id="PF18920">
    <property type="entry name" value="DUF5671"/>
    <property type="match status" value="2"/>
</dbReference>
<proteinExistence type="predicted"/>